<dbReference type="InterPro" id="IPR013087">
    <property type="entry name" value="Znf_C2H2_type"/>
</dbReference>
<accession>A0A0C3KX90</accession>
<name>A0A0C3KX90_9AGAM</name>
<gene>
    <name evidence="8" type="ORF">M407DRAFT_24605</name>
</gene>
<dbReference type="HOGENOM" id="CLU_024297_0_0_1"/>
<keyword evidence="9" id="KW-1185">Reference proteome</keyword>
<dbReference type="GO" id="GO:0005634">
    <property type="term" value="C:nucleus"/>
    <property type="evidence" value="ECO:0007669"/>
    <property type="project" value="TreeGrafter"/>
</dbReference>
<dbReference type="Proteomes" id="UP000054248">
    <property type="component" value="Unassembled WGS sequence"/>
</dbReference>
<evidence type="ECO:0000313" key="9">
    <source>
        <dbReference type="Proteomes" id="UP000054248"/>
    </source>
</evidence>
<keyword evidence="3 5" id="KW-0863">Zinc-finger</keyword>
<feature type="region of interest" description="Disordered" evidence="6">
    <location>
        <begin position="287"/>
        <end position="346"/>
    </location>
</feature>
<dbReference type="PANTHER" id="PTHR24409:SF295">
    <property type="entry name" value="AZ2-RELATED"/>
    <property type="match status" value="1"/>
</dbReference>
<dbReference type="InterPro" id="IPR036236">
    <property type="entry name" value="Znf_C2H2_sf"/>
</dbReference>
<evidence type="ECO:0000256" key="1">
    <source>
        <dbReference type="ARBA" id="ARBA00022723"/>
    </source>
</evidence>
<feature type="compositionally biased region" description="Polar residues" evidence="6">
    <location>
        <begin position="287"/>
        <end position="305"/>
    </location>
</feature>
<reference evidence="9" key="2">
    <citation type="submission" date="2015-01" db="EMBL/GenBank/DDBJ databases">
        <title>Evolutionary Origins and Diversification of the Mycorrhizal Mutualists.</title>
        <authorList>
            <consortium name="DOE Joint Genome Institute"/>
            <consortium name="Mycorrhizal Genomics Consortium"/>
            <person name="Kohler A."/>
            <person name="Kuo A."/>
            <person name="Nagy L.G."/>
            <person name="Floudas D."/>
            <person name="Copeland A."/>
            <person name="Barry K.W."/>
            <person name="Cichocki N."/>
            <person name="Veneault-Fourrey C."/>
            <person name="LaButti K."/>
            <person name="Lindquist E.A."/>
            <person name="Lipzen A."/>
            <person name="Lundell T."/>
            <person name="Morin E."/>
            <person name="Murat C."/>
            <person name="Riley R."/>
            <person name="Ohm R."/>
            <person name="Sun H."/>
            <person name="Tunlid A."/>
            <person name="Henrissat B."/>
            <person name="Grigoriev I.V."/>
            <person name="Hibbett D.S."/>
            <person name="Martin F."/>
        </authorList>
    </citation>
    <scope>NUCLEOTIDE SEQUENCE [LARGE SCALE GENOMIC DNA]</scope>
    <source>
        <strain evidence="9">MUT 4182</strain>
    </source>
</reference>
<dbReference type="PROSITE" id="PS00028">
    <property type="entry name" value="ZINC_FINGER_C2H2_1"/>
    <property type="match status" value="3"/>
</dbReference>
<evidence type="ECO:0000256" key="4">
    <source>
        <dbReference type="ARBA" id="ARBA00022833"/>
    </source>
</evidence>
<dbReference type="AlphaFoldDB" id="A0A0C3KX90"/>
<keyword evidence="2" id="KW-0677">Repeat</keyword>
<dbReference type="PANTHER" id="PTHR24409">
    <property type="entry name" value="ZINC FINGER PROTEIN 142"/>
    <property type="match status" value="1"/>
</dbReference>
<dbReference type="GO" id="GO:0008270">
    <property type="term" value="F:zinc ion binding"/>
    <property type="evidence" value="ECO:0007669"/>
    <property type="project" value="UniProtKB-KW"/>
</dbReference>
<feature type="compositionally biased region" description="Polar residues" evidence="6">
    <location>
        <begin position="43"/>
        <end position="57"/>
    </location>
</feature>
<evidence type="ECO:0000256" key="3">
    <source>
        <dbReference type="ARBA" id="ARBA00022771"/>
    </source>
</evidence>
<organism evidence="8 9">
    <name type="scientific">Tulasnella calospora MUT 4182</name>
    <dbReference type="NCBI Taxonomy" id="1051891"/>
    <lineage>
        <taxon>Eukaryota</taxon>
        <taxon>Fungi</taxon>
        <taxon>Dikarya</taxon>
        <taxon>Basidiomycota</taxon>
        <taxon>Agaricomycotina</taxon>
        <taxon>Agaricomycetes</taxon>
        <taxon>Cantharellales</taxon>
        <taxon>Tulasnellaceae</taxon>
        <taxon>Tulasnella</taxon>
    </lineage>
</organism>
<dbReference type="GO" id="GO:0000977">
    <property type="term" value="F:RNA polymerase II transcription regulatory region sequence-specific DNA binding"/>
    <property type="evidence" value="ECO:0007669"/>
    <property type="project" value="TreeGrafter"/>
</dbReference>
<evidence type="ECO:0000259" key="7">
    <source>
        <dbReference type="PROSITE" id="PS50157"/>
    </source>
</evidence>
<protein>
    <recommendedName>
        <fullName evidence="7">C2H2-type domain-containing protein</fullName>
    </recommendedName>
</protein>
<evidence type="ECO:0000256" key="2">
    <source>
        <dbReference type="ARBA" id="ARBA00022737"/>
    </source>
</evidence>
<dbReference type="SUPFAM" id="SSF57667">
    <property type="entry name" value="beta-beta-alpha zinc fingers"/>
    <property type="match status" value="1"/>
</dbReference>
<proteinExistence type="predicted"/>
<feature type="compositionally biased region" description="Polar residues" evidence="6">
    <location>
        <begin position="312"/>
        <end position="329"/>
    </location>
</feature>
<evidence type="ECO:0000313" key="8">
    <source>
        <dbReference type="EMBL" id="KIO26043.1"/>
    </source>
</evidence>
<reference evidence="8 9" key="1">
    <citation type="submission" date="2014-04" db="EMBL/GenBank/DDBJ databases">
        <authorList>
            <consortium name="DOE Joint Genome Institute"/>
            <person name="Kuo A."/>
            <person name="Girlanda M."/>
            <person name="Perotto S."/>
            <person name="Kohler A."/>
            <person name="Nagy L.G."/>
            <person name="Floudas D."/>
            <person name="Copeland A."/>
            <person name="Barry K.W."/>
            <person name="Cichocki N."/>
            <person name="Veneault-Fourrey C."/>
            <person name="LaButti K."/>
            <person name="Lindquist E.A."/>
            <person name="Lipzen A."/>
            <person name="Lundell T."/>
            <person name="Morin E."/>
            <person name="Murat C."/>
            <person name="Sun H."/>
            <person name="Tunlid A."/>
            <person name="Henrissat B."/>
            <person name="Grigoriev I.V."/>
            <person name="Hibbett D.S."/>
            <person name="Martin F."/>
            <person name="Nordberg H.P."/>
            <person name="Cantor M.N."/>
            <person name="Hua S.X."/>
        </authorList>
    </citation>
    <scope>NUCLEOTIDE SEQUENCE [LARGE SCALE GENOMIC DNA]</scope>
    <source>
        <strain evidence="8 9">MUT 4182</strain>
    </source>
</reference>
<dbReference type="GO" id="GO:0000981">
    <property type="term" value="F:DNA-binding transcription factor activity, RNA polymerase II-specific"/>
    <property type="evidence" value="ECO:0007669"/>
    <property type="project" value="TreeGrafter"/>
</dbReference>
<dbReference type="SMART" id="SM00355">
    <property type="entry name" value="ZnF_C2H2"/>
    <property type="match status" value="6"/>
</dbReference>
<evidence type="ECO:0000256" key="5">
    <source>
        <dbReference type="PROSITE-ProRule" id="PRU00042"/>
    </source>
</evidence>
<keyword evidence="1" id="KW-0479">Metal-binding</keyword>
<dbReference type="PROSITE" id="PS50157">
    <property type="entry name" value="ZINC_FINGER_C2H2_2"/>
    <property type="match status" value="1"/>
</dbReference>
<evidence type="ECO:0000256" key="6">
    <source>
        <dbReference type="SAM" id="MobiDB-lite"/>
    </source>
</evidence>
<feature type="compositionally biased region" description="Low complexity" evidence="6">
    <location>
        <begin position="58"/>
        <end position="67"/>
    </location>
</feature>
<sequence length="469" mass="51852">MSVLSTHLHRYHKNLCTECLLDFHNPEALKQHRESTHFIANQPTIIIPQSTNSDGVQSSSSKSSSSSADTDTQHPTTPSPGEAPQESCPTAHETTTENIVAEQEGDEASPDVLQSPVPATVPGRPRSYSCKICKFRCFSEDTLRRHLDSWSSVIPHARMPGGGFRCFVCLRLFHNLNGFKRHLSYLDRRHEIVLVKWCIPCLLQFHTHSGLQKHIDIVHAPRSSQEGQQGPVPSNEIESLSTRVVAIALESSEPQMAPTQARSPLEPEMSPVDRLFASISYLSNISSQETGTVETSSPRSSQTLLPQEDRQSSVGTADTSPPTVIQLSAPSLPDPPGTVDVPSSPSLISTPLPSQIVLPSRPGLLAQPALPPGPDPLFCRKCKLGFTNSQEQKDHLRNGMSAIRPAETDDASLVCAQCNKLFANIRVMKAHLRSHYMTCIDCLLYFHTLWAIRTVITHHEFRQRRRPTN</sequence>
<dbReference type="EMBL" id="KN823030">
    <property type="protein sequence ID" value="KIO26043.1"/>
    <property type="molecule type" value="Genomic_DNA"/>
</dbReference>
<keyword evidence="4" id="KW-0862">Zinc</keyword>
<feature type="domain" description="C2H2-type" evidence="7">
    <location>
        <begin position="413"/>
        <end position="435"/>
    </location>
</feature>
<feature type="region of interest" description="Disordered" evidence="6">
    <location>
        <begin position="43"/>
        <end position="95"/>
    </location>
</feature>
<dbReference type="OrthoDB" id="6077919at2759"/>